<feature type="compositionally biased region" description="Polar residues" evidence="1">
    <location>
        <begin position="1"/>
        <end position="10"/>
    </location>
</feature>
<dbReference type="AlphaFoldDB" id="A0AAV4VVN9"/>
<comment type="caution">
    <text evidence="2">The sequence shown here is derived from an EMBL/GenBank/DDBJ whole genome shotgun (WGS) entry which is preliminary data.</text>
</comment>
<protein>
    <submittedName>
        <fullName evidence="2">Uncharacterized protein</fullName>
    </submittedName>
</protein>
<gene>
    <name evidence="2" type="ORF">CEXT_356131</name>
</gene>
<evidence type="ECO:0000313" key="3">
    <source>
        <dbReference type="Proteomes" id="UP001054945"/>
    </source>
</evidence>
<reference evidence="2 3" key="1">
    <citation type="submission" date="2021-06" db="EMBL/GenBank/DDBJ databases">
        <title>Caerostris extrusa draft genome.</title>
        <authorList>
            <person name="Kono N."/>
            <person name="Arakawa K."/>
        </authorList>
    </citation>
    <scope>NUCLEOTIDE SEQUENCE [LARGE SCALE GENOMIC DNA]</scope>
</reference>
<sequence length="92" mass="10162">MQKGDSSSVLRKNKDEPLRSGNFRAPNPHDAPRILVAVLFFETSVVIALYRYEGAPIDGIHEKLVGSSVVAGVCHVTLHCQKKDSYYGLLSY</sequence>
<organism evidence="2 3">
    <name type="scientific">Caerostris extrusa</name>
    <name type="common">Bark spider</name>
    <name type="synonym">Caerostris bankana</name>
    <dbReference type="NCBI Taxonomy" id="172846"/>
    <lineage>
        <taxon>Eukaryota</taxon>
        <taxon>Metazoa</taxon>
        <taxon>Ecdysozoa</taxon>
        <taxon>Arthropoda</taxon>
        <taxon>Chelicerata</taxon>
        <taxon>Arachnida</taxon>
        <taxon>Araneae</taxon>
        <taxon>Araneomorphae</taxon>
        <taxon>Entelegynae</taxon>
        <taxon>Araneoidea</taxon>
        <taxon>Araneidae</taxon>
        <taxon>Caerostris</taxon>
    </lineage>
</organism>
<accession>A0AAV4VVN9</accession>
<keyword evidence="3" id="KW-1185">Reference proteome</keyword>
<dbReference type="EMBL" id="BPLR01015073">
    <property type="protein sequence ID" value="GIY73365.1"/>
    <property type="molecule type" value="Genomic_DNA"/>
</dbReference>
<evidence type="ECO:0000256" key="1">
    <source>
        <dbReference type="SAM" id="MobiDB-lite"/>
    </source>
</evidence>
<dbReference type="Proteomes" id="UP001054945">
    <property type="component" value="Unassembled WGS sequence"/>
</dbReference>
<evidence type="ECO:0000313" key="2">
    <source>
        <dbReference type="EMBL" id="GIY73365.1"/>
    </source>
</evidence>
<name>A0AAV4VVN9_CAEEX</name>
<proteinExistence type="predicted"/>
<feature type="region of interest" description="Disordered" evidence="1">
    <location>
        <begin position="1"/>
        <end position="29"/>
    </location>
</feature>